<keyword evidence="5" id="KW-0732">Signal</keyword>
<gene>
    <name evidence="14" type="ORF">EB1_28570</name>
</gene>
<dbReference type="Gene3D" id="2.170.130.10">
    <property type="entry name" value="TonB-dependent receptor, plug domain"/>
    <property type="match status" value="1"/>
</dbReference>
<dbReference type="InterPro" id="IPR037066">
    <property type="entry name" value="Plug_dom_sf"/>
</dbReference>
<dbReference type="Gene3D" id="2.40.170.20">
    <property type="entry name" value="TonB-dependent receptor, beta-barrel domain"/>
    <property type="match status" value="1"/>
</dbReference>
<keyword evidence="6 11" id="KW-0798">TonB box</keyword>
<dbReference type="RefSeq" id="WP_019974764.1">
    <property type="nucleotide sequence ID" value="NZ_BJXC01000023.1"/>
</dbReference>
<dbReference type="Proteomes" id="UP000321245">
    <property type="component" value="Unassembled WGS sequence"/>
</dbReference>
<accession>A0A511NK52</accession>
<evidence type="ECO:0000259" key="12">
    <source>
        <dbReference type="Pfam" id="PF00593"/>
    </source>
</evidence>
<feature type="domain" description="TonB-dependent receptor-like beta-barrel" evidence="12">
    <location>
        <begin position="204"/>
        <end position="574"/>
    </location>
</feature>
<keyword evidence="15" id="KW-1185">Reference proteome</keyword>
<dbReference type="InterPro" id="IPR012910">
    <property type="entry name" value="Plug_dom"/>
</dbReference>
<dbReference type="EMBL" id="BJXC01000023">
    <property type="protein sequence ID" value="GEM53067.1"/>
    <property type="molecule type" value="Genomic_DNA"/>
</dbReference>
<keyword evidence="4 10" id="KW-0812">Transmembrane</keyword>
<comment type="similarity">
    <text evidence="10 11">Belongs to the TonB-dependent receptor family.</text>
</comment>
<comment type="subcellular location">
    <subcellularLocation>
        <location evidence="1 10">Cell outer membrane</location>
        <topology evidence="1 10">Multi-pass membrane protein</topology>
    </subcellularLocation>
</comment>
<name>A0A511NK52_9FLAO</name>
<dbReference type="Pfam" id="PF00593">
    <property type="entry name" value="TonB_dep_Rec_b-barrel"/>
    <property type="match status" value="1"/>
</dbReference>
<dbReference type="PROSITE" id="PS52016">
    <property type="entry name" value="TONB_DEPENDENT_REC_3"/>
    <property type="match status" value="1"/>
</dbReference>
<protein>
    <submittedName>
        <fullName evidence="14">TonB-dependent receptor</fullName>
    </submittedName>
</protein>
<dbReference type="STRING" id="1218108.GCA_000382425_01263"/>
<dbReference type="Pfam" id="PF07715">
    <property type="entry name" value="Plug"/>
    <property type="match status" value="1"/>
</dbReference>
<dbReference type="GO" id="GO:0044718">
    <property type="term" value="P:siderophore transmembrane transport"/>
    <property type="evidence" value="ECO:0007669"/>
    <property type="project" value="TreeGrafter"/>
</dbReference>
<proteinExistence type="inferred from homology"/>
<dbReference type="GO" id="GO:0015344">
    <property type="term" value="F:siderophore uptake transmembrane transporter activity"/>
    <property type="evidence" value="ECO:0007669"/>
    <property type="project" value="TreeGrafter"/>
</dbReference>
<keyword evidence="9 10" id="KW-0998">Cell outer membrane</keyword>
<dbReference type="AlphaFoldDB" id="A0A511NK52"/>
<keyword evidence="2 10" id="KW-0813">Transport</keyword>
<evidence type="ECO:0000256" key="10">
    <source>
        <dbReference type="PROSITE-ProRule" id="PRU01360"/>
    </source>
</evidence>
<evidence type="ECO:0000256" key="2">
    <source>
        <dbReference type="ARBA" id="ARBA00022448"/>
    </source>
</evidence>
<keyword evidence="3 10" id="KW-1134">Transmembrane beta strand</keyword>
<reference evidence="14 15" key="1">
    <citation type="submission" date="2019-07" db="EMBL/GenBank/DDBJ databases">
        <title>Whole genome shotgun sequence of Empedobacter brevis NBRC 14943.</title>
        <authorList>
            <person name="Hosoyama A."/>
            <person name="Uohara A."/>
            <person name="Ohji S."/>
            <person name="Ichikawa N."/>
        </authorList>
    </citation>
    <scope>NUCLEOTIDE SEQUENCE [LARGE SCALE GENOMIC DNA]</scope>
    <source>
        <strain evidence="14 15">NBRC 14943</strain>
    </source>
</reference>
<sequence>MKKRFLYFIFISEIAFAQTDTIGLEPLVLNDAFLQNHYKSQSIIKLNDSVLEQNPAQLTQVLQAQTPIYFKENGRGMVSSPSFRGTLASHTAVVWNGINVNSQTTGQTDFNLFGSNSFDGILVKPGGGSIAYGTGAIGGTIHLLNKFDYNKGWQQKINLGYGSFDTWIGKYQLKYSAANFSTSIDYERNQSDNDYKIPNYMKRNLNGKYYFNTLNANLGYKINPKNELKVYSMFNFGHREFPLADIGSTPSGYANQDYRVLTEWNFNPNDKWKSQLKLAYIREESSFYPNIHSDYTDDLKVDNYVLKYYLNHQFTENFELAVLSEAFYNEGSGNNLSKSDQNSFNLALLAKHKLSDVLNYEASIRQDFSNTYNNPFIYSFGFNYRPTHAYQLRGNVSKNFRNPTYNDLFWKTGGNPDLKSESADQFEIGNDFICKNLTIQTNVFYNNIKNMIQWIPMNSSYWVPRNVNKVETYGVEVIGNYKWNAFNFNTTYGFTKTKDKLKNKELIYSPNHKWTASIQYTYKRLSAFVQNIYTSKVFTLADESAKLDDFWLTNLGLNYKISPLYSVSMKVNNLFNQKYQTQENRWQPGTNYMIQIQIKF</sequence>
<dbReference type="PANTHER" id="PTHR30069">
    <property type="entry name" value="TONB-DEPENDENT OUTER MEMBRANE RECEPTOR"/>
    <property type="match status" value="1"/>
</dbReference>
<evidence type="ECO:0000256" key="9">
    <source>
        <dbReference type="ARBA" id="ARBA00023237"/>
    </source>
</evidence>
<dbReference type="InterPro" id="IPR000531">
    <property type="entry name" value="Beta-barrel_TonB"/>
</dbReference>
<keyword evidence="8 14" id="KW-0675">Receptor</keyword>
<evidence type="ECO:0000313" key="14">
    <source>
        <dbReference type="EMBL" id="GEM53067.1"/>
    </source>
</evidence>
<evidence type="ECO:0000256" key="11">
    <source>
        <dbReference type="RuleBase" id="RU003357"/>
    </source>
</evidence>
<evidence type="ECO:0000256" key="5">
    <source>
        <dbReference type="ARBA" id="ARBA00022729"/>
    </source>
</evidence>
<dbReference type="OrthoDB" id="9762903at2"/>
<dbReference type="GO" id="GO:0009279">
    <property type="term" value="C:cell outer membrane"/>
    <property type="evidence" value="ECO:0007669"/>
    <property type="project" value="UniProtKB-SubCell"/>
</dbReference>
<evidence type="ECO:0000313" key="15">
    <source>
        <dbReference type="Proteomes" id="UP000321245"/>
    </source>
</evidence>
<dbReference type="InterPro" id="IPR039426">
    <property type="entry name" value="TonB-dep_rcpt-like"/>
</dbReference>
<evidence type="ECO:0000259" key="13">
    <source>
        <dbReference type="Pfam" id="PF07715"/>
    </source>
</evidence>
<dbReference type="GeneID" id="84649469"/>
<evidence type="ECO:0000256" key="7">
    <source>
        <dbReference type="ARBA" id="ARBA00023136"/>
    </source>
</evidence>
<evidence type="ECO:0000256" key="1">
    <source>
        <dbReference type="ARBA" id="ARBA00004571"/>
    </source>
</evidence>
<keyword evidence="7 10" id="KW-0472">Membrane</keyword>
<evidence type="ECO:0000256" key="3">
    <source>
        <dbReference type="ARBA" id="ARBA00022452"/>
    </source>
</evidence>
<evidence type="ECO:0000256" key="4">
    <source>
        <dbReference type="ARBA" id="ARBA00022692"/>
    </source>
</evidence>
<organism evidence="14 15">
    <name type="scientific">Empedobacter brevis NBRC 14943 = ATCC 43319</name>
    <dbReference type="NCBI Taxonomy" id="1218108"/>
    <lineage>
        <taxon>Bacteria</taxon>
        <taxon>Pseudomonadati</taxon>
        <taxon>Bacteroidota</taxon>
        <taxon>Flavobacteriia</taxon>
        <taxon>Flavobacteriales</taxon>
        <taxon>Weeksellaceae</taxon>
        <taxon>Empedobacter</taxon>
    </lineage>
</organism>
<evidence type="ECO:0000256" key="6">
    <source>
        <dbReference type="ARBA" id="ARBA00023077"/>
    </source>
</evidence>
<dbReference type="InterPro" id="IPR036942">
    <property type="entry name" value="Beta-barrel_TonB_sf"/>
</dbReference>
<feature type="domain" description="TonB-dependent receptor plug" evidence="13">
    <location>
        <begin position="50"/>
        <end position="140"/>
    </location>
</feature>
<comment type="caution">
    <text evidence="14">The sequence shown here is derived from an EMBL/GenBank/DDBJ whole genome shotgun (WGS) entry which is preliminary data.</text>
</comment>
<evidence type="ECO:0000256" key="8">
    <source>
        <dbReference type="ARBA" id="ARBA00023170"/>
    </source>
</evidence>
<dbReference type="PANTHER" id="PTHR30069:SF29">
    <property type="entry name" value="HEMOGLOBIN AND HEMOGLOBIN-HAPTOGLOBIN-BINDING PROTEIN 1-RELATED"/>
    <property type="match status" value="1"/>
</dbReference>
<dbReference type="SUPFAM" id="SSF56935">
    <property type="entry name" value="Porins"/>
    <property type="match status" value="1"/>
</dbReference>